<protein>
    <submittedName>
        <fullName evidence="2">Imidazoleglycerol-phosphate dehydratase</fullName>
    </submittedName>
</protein>
<evidence type="ECO:0000313" key="3">
    <source>
        <dbReference type="Proteomes" id="UP001431209"/>
    </source>
</evidence>
<dbReference type="PANTHER" id="PTHR38745:SF2">
    <property type="entry name" value="TYROSINE SPECIFIC PROTEIN PHOSPHATASES DOMAIN-CONTAINING PROTEIN"/>
    <property type="match status" value="1"/>
</dbReference>
<evidence type="ECO:0000256" key="1">
    <source>
        <dbReference type="SAM" id="SignalP"/>
    </source>
</evidence>
<name>A0AAW2YZW1_9EUKA</name>
<accession>A0AAW2YZW1</accession>
<dbReference type="Gene3D" id="3.90.190.10">
    <property type="entry name" value="Protein tyrosine phosphatase superfamily"/>
    <property type="match status" value="1"/>
</dbReference>
<proteinExistence type="predicted"/>
<dbReference type="SUPFAM" id="SSF52799">
    <property type="entry name" value="(Phosphotyrosine protein) phosphatases II"/>
    <property type="match status" value="1"/>
</dbReference>
<reference evidence="2 3" key="1">
    <citation type="submission" date="2024-03" db="EMBL/GenBank/DDBJ databases">
        <title>The Acrasis kona genome and developmental transcriptomes reveal deep origins of eukaryotic multicellular pathways.</title>
        <authorList>
            <person name="Sheikh S."/>
            <person name="Fu C.-J."/>
            <person name="Brown M.W."/>
            <person name="Baldauf S.L."/>
        </authorList>
    </citation>
    <scope>NUCLEOTIDE SEQUENCE [LARGE SCALE GENOMIC DNA]</scope>
    <source>
        <strain evidence="2 3">ATCC MYA-3509</strain>
    </source>
</reference>
<dbReference type="Proteomes" id="UP001431209">
    <property type="component" value="Unassembled WGS sequence"/>
</dbReference>
<feature type="chain" id="PRO_5043699812" evidence="1">
    <location>
        <begin position="19"/>
        <end position="236"/>
    </location>
</feature>
<gene>
    <name evidence="2" type="ORF">AKO1_014913</name>
</gene>
<feature type="signal peptide" evidence="1">
    <location>
        <begin position="1"/>
        <end position="18"/>
    </location>
</feature>
<keyword evidence="3" id="KW-1185">Reference proteome</keyword>
<sequence length="236" mass="27541">MLFVRILITLSLCIMLHASIEPLRYDRVFLVDKINNTYLFRGNMPTHANGTFAEELLKHYLRKAALEKSGVELPEEYELIDITLLNPSLADEIDGLNVERAFFKQNPNKGKLIHYPFVGDNNNPKNITDPQERYKLSITLPSWQKDLLYFRLRFLHNQMKTASKSTVFYFHCGHGQDRTGELSATYEMQFMNKSYNTVMDFNIKLGMDVPENINAVDWYCEYLQNGKSYKTTKCQQ</sequence>
<dbReference type="PROSITE" id="PS00383">
    <property type="entry name" value="TYR_PHOSPHATASE_1"/>
    <property type="match status" value="1"/>
</dbReference>
<dbReference type="InterPro" id="IPR029021">
    <property type="entry name" value="Prot-tyrosine_phosphatase-like"/>
</dbReference>
<dbReference type="InterPro" id="IPR016130">
    <property type="entry name" value="Tyr_Pase_AS"/>
</dbReference>
<evidence type="ECO:0000313" key="2">
    <source>
        <dbReference type="EMBL" id="KAL0483018.1"/>
    </source>
</evidence>
<dbReference type="AlphaFoldDB" id="A0AAW2YZW1"/>
<organism evidence="2 3">
    <name type="scientific">Acrasis kona</name>
    <dbReference type="NCBI Taxonomy" id="1008807"/>
    <lineage>
        <taxon>Eukaryota</taxon>
        <taxon>Discoba</taxon>
        <taxon>Heterolobosea</taxon>
        <taxon>Tetramitia</taxon>
        <taxon>Eutetramitia</taxon>
        <taxon>Acrasidae</taxon>
        <taxon>Acrasis</taxon>
    </lineage>
</organism>
<dbReference type="PANTHER" id="PTHR38745">
    <property type="entry name" value="PHOSPHATASE, PUTATIVE-RELATED"/>
    <property type="match status" value="1"/>
</dbReference>
<keyword evidence="1" id="KW-0732">Signal</keyword>
<dbReference type="EMBL" id="JAOPGA020000923">
    <property type="protein sequence ID" value="KAL0483018.1"/>
    <property type="molecule type" value="Genomic_DNA"/>
</dbReference>
<comment type="caution">
    <text evidence="2">The sequence shown here is derived from an EMBL/GenBank/DDBJ whole genome shotgun (WGS) entry which is preliminary data.</text>
</comment>